<accession>A0A7X3SIK0</accession>
<dbReference type="InterPro" id="IPR011006">
    <property type="entry name" value="CheY-like_superfamily"/>
</dbReference>
<dbReference type="Gene3D" id="2.40.50.1020">
    <property type="entry name" value="LytTr DNA-binding domain"/>
    <property type="match status" value="1"/>
</dbReference>
<evidence type="ECO:0000259" key="4">
    <source>
        <dbReference type="PROSITE" id="PS50110"/>
    </source>
</evidence>
<organism evidence="5 6">
    <name type="scientific">Sporofaciens musculi</name>
    <dbReference type="NCBI Taxonomy" id="2681861"/>
    <lineage>
        <taxon>Bacteria</taxon>
        <taxon>Bacillati</taxon>
        <taxon>Bacillota</taxon>
        <taxon>Clostridia</taxon>
        <taxon>Lachnospirales</taxon>
        <taxon>Lachnospiraceae</taxon>
        <taxon>Sporofaciens</taxon>
    </lineage>
</organism>
<sequence length="240" mass="27969">MTHVLILEDDRASLEALKKILTEYSENICVHAASSYEEAKEFLAMNIRYGLFLLDVNLGGENREDIGGILFARELREQFRYTFTPVVMVTSVGAMEMQAYRELHCYQYIMKPFHPEQVREVVRKVLDQEKQEEPPSIMVKRDGVNYQVRCEDIRYIEAVHRGVCLHMKGEDWKVPYVTLKQILLKVPEGMFLQCHRIFAVNRREVEYFDTVNRIVKLRDCGDVIEIGVTYKAEIGRLVSG</sequence>
<dbReference type="Pfam" id="PF00072">
    <property type="entry name" value="Response_reg"/>
    <property type="match status" value="1"/>
</dbReference>
<comment type="function">
    <text evidence="2">May play the central regulatory role in sporulation. It may be an element of the effector pathway responsible for the activation of sporulation genes in response to nutritional stress. Spo0A may act in concert with spo0H (a sigma factor) to control the expression of some genes that are critical to the sporulation process.</text>
</comment>
<dbReference type="GO" id="GO:0003677">
    <property type="term" value="F:DNA binding"/>
    <property type="evidence" value="ECO:0007669"/>
    <property type="project" value="InterPro"/>
</dbReference>
<dbReference type="PROSITE" id="PS50110">
    <property type="entry name" value="RESPONSE_REGULATORY"/>
    <property type="match status" value="1"/>
</dbReference>
<dbReference type="Pfam" id="PF04397">
    <property type="entry name" value="LytTR"/>
    <property type="match status" value="1"/>
</dbReference>
<dbReference type="InterPro" id="IPR046947">
    <property type="entry name" value="LytR-like"/>
</dbReference>
<protein>
    <recommendedName>
        <fullName evidence="1">Stage 0 sporulation protein A homolog</fullName>
    </recommendedName>
</protein>
<evidence type="ECO:0000256" key="2">
    <source>
        <dbReference type="ARBA" id="ARBA00024867"/>
    </source>
</evidence>
<evidence type="ECO:0000313" key="6">
    <source>
        <dbReference type="Proteomes" id="UP000460412"/>
    </source>
</evidence>
<dbReference type="RefSeq" id="WP_159750688.1">
    <property type="nucleotide sequence ID" value="NZ_WUQX01000001.1"/>
</dbReference>
<feature type="modified residue" description="4-aspartylphosphate" evidence="3">
    <location>
        <position position="55"/>
    </location>
</feature>
<dbReference type="Gene3D" id="3.40.50.2300">
    <property type="match status" value="1"/>
</dbReference>
<keyword evidence="6" id="KW-1185">Reference proteome</keyword>
<dbReference type="InterPro" id="IPR007492">
    <property type="entry name" value="LytTR_DNA-bd_dom"/>
</dbReference>
<dbReference type="CDD" id="cd00156">
    <property type="entry name" value="REC"/>
    <property type="match status" value="1"/>
</dbReference>
<keyword evidence="3" id="KW-0597">Phosphoprotein</keyword>
<dbReference type="GO" id="GO:0000156">
    <property type="term" value="F:phosphorelay response regulator activity"/>
    <property type="evidence" value="ECO:0007669"/>
    <property type="project" value="InterPro"/>
</dbReference>
<dbReference type="PANTHER" id="PTHR37299">
    <property type="entry name" value="TRANSCRIPTIONAL REGULATOR-RELATED"/>
    <property type="match status" value="1"/>
</dbReference>
<dbReference type="SMART" id="SM00850">
    <property type="entry name" value="LytTR"/>
    <property type="match status" value="1"/>
</dbReference>
<dbReference type="SUPFAM" id="SSF52172">
    <property type="entry name" value="CheY-like"/>
    <property type="match status" value="1"/>
</dbReference>
<proteinExistence type="predicted"/>
<dbReference type="EMBL" id="WUQX01000001">
    <property type="protein sequence ID" value="MXP75432.1"/>
    <property type="molecule type" value="Genomic_DNA"/>
</dbReference>
<name>A0A7X3SIK0_9FIRM</name>
<dbReference type="InterPro" id="IPR001789">
    <property type="entry name" value="Sig_transdc_resp-reg_receiver"/>
</dbReference>
<gene>
    <name evidence="5" type="ORF">GN277_08585</name>
</gene>
<dbReference type="PANTHER" id="PTHR37299:SF1">
    <property type="entry name" value="STAGE 0 SPORULATION PROTEIN A HOMOLOG"/>
    <property type="match status" value="1"/>
</dbReference>
<dbReference type="SMART" id="SM00448">
    <property type="entry name" value="REC"/>
    <property type="match status" value="1"/>
</dbReference>
<dbReference type="Proteomes" id="UP000460412">
    <property type="component" value="Unassembled WGS sequence"/>
</dbReference>
<reference evidence="5 6" key="1">
    <citation type="submission" date="2019-12" db="EMBL/GenBank/DDBJ databases">
        <title>Sporaefaciens musculi gen. nov., sp. nov., a novel bacterium isolated from the caecum of an obese mouse.</title>
        <authorList>
            <person name="Rasmussen T.S."/>
            <person name="Streidl T."/>
            <person name="Hitch T.C.A."/>
            <person name="Wortmann E."/>
            <person name="Deptula P."/>
            <person name="Hansen M."/>
            <person name="Nielsen D.S."/>
            <person name="Clavel T."/>
            <person name="Vogensen F.K."/>
        </authorList>
    </citation>
    <scope>NUCLEOTIDE SEQUENCE [LARGE SCALE GENOMIC DNA]</scope>
    <source>
        <strain evidence="5 6">WCA-9-b2</strain>
    </source>
</reference>
<feature type="domain" description="Response regulatory" evidence="4">
    <location>
        <begin position="3"/>
        <end position="126"/>
    </location>
</feature>
<evidence type="ECO:0000256" key="1">
    <source>
        <dbReference type="ARBA" id="ARBA00018672"/>
    </source>
</evidence>
<evidence type="ECO:0000256" key="3">
    <source>
        <dbReference type="PROSITE-ProRule" id="PRU00169"/>
    </source>
</evidence>
<dbReference type="AlphaFoldDB" id="A0A7X3SIK0"/>
<evidence type="ECO:0000313" key="5">
    <source>
        <dbReference type="EMBL" id="MXP75432.1"/>
    </source>
</evidence>
<comment type="caution">
    <text evidence="5">The sequence shown here is derived from an EMBL/GenBank/DDBJ whole genome shotgun (WGS) entry which is preliminary data.</text>
</comment>